<dbReference type="InterPro" id="IPR036847">
    <property type="entry name" value="RimP_C_sf"/>
</dbReference>
<dbReference type="NCBIfam" id="NF000928">
    <property type="entry name" value="PRK00092.1-2"/>
    <property type="match status" value="1"/>
</dbReference>
<dbReference type="InterPro" id="IPR035956">
    <property type="entry name" value="RimP_N_sf"/>
</dbReference>
<dbReference type="Gene3D" id="2.30.30.180">
    <property type="entry name" value="Ribosome maturation factor RimP, C-terminal domain"/>
    <property type="match status" value="1"/>
</dbReference>
<name>A0AAJ1V2L8_9LACT</name>
<evidence type="ECO:0000256" key="3">
    <source>
        <dbReference type="HAMAP-Rule" id="MF_01077"/>
    </source>
</evidence>
<dbReference type="FunFam" id="3.30.300.70:FF:000001">
    <property type="entry name" value="Ribosome maturation factor RimP"/>
    <property type="match status" value="1"/>
</dbReference>
<comment type="function">
    <text evidence="3">Required for maturation of 30S ribosomal subunits.</text>
</comment>
<gene>
    <name evidence="3 6" type="primary">rimP</name>
    <name evidence="6" type="ORF">QP433_04255</name>
</gene>
<evidence type="ECO:0000313" key="6">
    <source>
        <dbReference type="EMBL" id="MDK7187188.1"/>
    </source>
</evidence>
<evidence type="ECO:0000259" key="4">
    <source>
        <dbReference type="Pfam" id="PF02576"/>
    </source>
</evidence>
<proteinExistence type="inferred from homology"/>
<feature type="domain" description="Ribosome maturation factor RimP N-terminal" evidence="4">
    <location>
        <begin position="11"/>
        <end position="85"/>
    </location>
</feature>
<keyword evidence="1 3" id="KW-0963">Cytoplasm</keyword>
<comment type="similarity">
    <text evidence="3">Belongs to the RimP family.</text>
</comment>
<evidence type="ECO:0000313" key="7">
    <source>
        <dbReference type="Proteomes" id="UP001229251"/>
    </source>
</evidence>
<keyword evidence="2 3" id="KW-0690">Ribosome biogenesis</keyword>
<dbReference type="Proteomes" id="UP001229251">
    <property type="component" value="Unassembled WGS sequence"/>
</dbReference>
<dbReference type="SUPFAM" id="SSF75420">
    <property type="entry name" value="YhbC-like, N-terminal domain"/>
    <property type="match status" value="1"/>
</dbReference>
<dbReference type="RefSeq" id="WP_016647830.1">
    <property type="nucleotide sequence ID" value="NZ_CAUPDI010000011.1"/>
</dbReference>
<comment type="subcellular location">
    <subcellularLocation>
        <location evidence="3">Cytoplasm</location>
    </subcellularLocation>
</comment>
<dbReference type="Pfam" id="PF02576">
    <property type="entry name" value="RimP_N"/>
    <property type="match status" value="1"/>
</dbReference>
<feature type="domain" description="Ribosome maturation factor RimP C-terminal" evidence="5">
    <location>
        <begin position="88"/>
        <end position="157"/>
    </location>
</feature>
<dbReference type="CDD" id="cd01734">
    <property type="entry name" value="YlxS_C"/>
    <property type="match status" value="1"/>
</dbReference>
<dbReference type="PANTHER" id="PTHR33867:SF1">
    <property type="entry name" value="RIBOSOME MATURATION FACTOR RIMP"/>
    <property type="match status" value="1"/>
</dbReference>
<reference evidence="6" key="1">
    <citation type="submission" date="2023-05" db="EMBL/GenBank/DDBJ databases">
        <title>Cataloging the Phylogenetic Diversity of Human Bladder Bacteria.</title>
        <authorList>
            <person name="Du J."/>
        </authorList>
    </citation>
    <scope>NUCLEOTIDE SEQUENCE</scope>
    <source>
        <strain evidence="6">UMB1231</strain>
    </source>
</reference>
<dbReference type="GO" id="GO:0000028">
    <property type="term" value="P:ribosomal small subunit assembly"/>
    <property type="evidence" value="ECO:0007669"/>
    <property type="project" value="TreeGrafter"/>
</dbReference>
<dbReference type="Pfam" id="PF17384">
    <property type="entry name" value="DUF150_C"/>
    <property type="match status" value="1"/>
</dbReference>
<dbReference type="EMBL" id="JASOOE010000006">
    <property type="protein sequence ID" value="MDK7187188.1"/>
    <property type="molecule type" value="Genomic_DNA"/>
</dbReference>
<organism evidence="6 7">
    <name type="scientific">Facklamia hominis</name>
    <dbReference type="NCBI Taxonomy" id="178214"/>
    <lineage>
        <taxon>Bacteria</taxon>
        <taxon>Bacillati</taxon>
        <taxon>Bacillota</taxon>
        <taxon>Bacilli</taxon>
        <taxon>Lactobacillales</taxon>
        <taxon>Aerococcaceae</taxon>
        <taxon>Facklamia</taxon>
    </lineage>
</organism>
<dbReference type="GO" id="GO:0005829">
    <property type="term" value="C:cytosol"/>
    <property type="evidence" value="ECO:0007669"/>
    <property type="project" value="TreeGrafter"/>
</dbReference>
<evidence type="ECO:0000256" key="1">
    <source>
        <dbReference type="ARBA" id="ARBA00022490"/>
    </source>
</evidence>
<dbReference type="InterPro" id="IPR003728">
    <property type="entry name" value="Ribosome_maturation_RimP"/>
</dbReference>
<dbReference type="HAMAP" id="MF_01077">
    <property type="entry name" value="RimP"/>
    <property type="match status" value="1"/>
</dbReference>
<accession>A0AAJ1V2L8</accession>
<dbReference type="GO" id="GO:0006412">
    <property type="term" value="P:translation"/>
    <property type="evidence" value="ECO:0007669"/>
    <property type="project" value="TreeGrafter"/>
</dbReference>
<dbReference type="InterPro" id="IPR028989">
    <property type="entry name" value="RimP_N"/>
</dbReference>
<dbReference type="SUPFAM" id="SSF74942">
    <property type="entry name" value="YhbC-like, C-terminal domain"/>
    <property type="match status" value="1"/>
</dbReference>
<dbReference type="InterPro" id="IPR028998">
    <property type="entry name" value="RimP_C"/>
</dbReference>
<sequence>MSAIVEKVQPLIVPIIEEMNCELVDIEYVKEGKNWYLRLYVDQPSGMDLDTCAAISERVSECLDQIEPDPFPAAYFLEVSSPGAERPLKTAEQIAAAVGEYVHFDYYTPQYGSKSHEGELLAVEAESYLLKVQDKTVTKQLTIDKASVAKARLAIKF</sequence>
<evidence type="ECO:0000256" key="2">
    <source>
        <dbReference type="ARBA" id="ARBA00022517"/>
    </source>
</evidence>
<comment type="caution">
    <text evidence="6">The sequence shown here is derived from an EMBL/GenBank/DDBJ whole genome shotgun (WGS) entry which is preliminary data.</text>
</comment>
<protein>
    <recommendedName>
        <fullName evidence="3">Ribosome maturation factor RimP</fullName>
    </recommendedName>
</protein>
<evidence type="ECO:0000259" key="5">
    <source>
        <dbReference type="Pfam" id="PF17384"/>
    </source>
</evidence>
<dbReference type="PANTHER" id="PTHR33867">
    <property type="entry name" value="RIBOSOME MATURATION FACTOR RIMP"/>
    <property type="match status" value="1"/>
</dbReference>
<dbReference type="Gene3D" id="3.30.300.70">
    <property type="entry name" value="RimP-like superfamily, N-terminal"/>
    <property type="match status" value="1"/>
</dbReference>
<dbReference type="AlphaFoldDB" id="A0AAJ1V2L8"/>